<dbReference type="Gene3D" id="1.25.40.10">
    <property type="entry name" value="Tetratricopeptide repeat domain"/>
    <property type="match status" value="1"/>
</dbReference>
<evidence type="ECO:0008006" key="4">
    <source>
        <dbReference type="Google" id="ProtNLM"/>
    </source>
</evidence>
<dbReference type="AlphaFoldDB" id="A0A4Y5Z316"/>
<evidence type="ECO:0000313" key="3">
    <source>
        <dbReference type="Proteomes" id="UP000316093"/>
    </source>
</evidence>
<keyword evidence="1" id="KW-0802">TPR repeat</keyword>
<accession>A0A4Y5Z316</accession>
<dbReference type="Proteomes" id="UP000316093">
    <property type="component" value="Chromosome"/>
</dbReference>
<feature type="repeat" description="TPR" evidence="1">
    <location>
        <begin position="129"/>
        <end position="162"/>
    </location>
</feature>
<organism evidence="2 3">
    <name type="scientific">Luteibacter pinisoli</name>
    <dbReference type="NCBI Taxonomy" id="2589080"/>
    <lineage>
        <taxon>Bacteria</taxon>
        <taxon>Pseudomonadati</taxon>
        <taxon>Pseudomonadota</taxon>
        <taxon>Gammaproteobacteria</taxon>
        <taxon>Lysobacterales</taxon>
        <taxon>Rhodanobacteraceae</taxon>
        <taxon>Luteibacter</taxon>
    </lineage>
</organism>
<dbReference type="KEGG" id="lpy:FIV34_09870"/>
<dbReference type="InterPro" id="IPR019734">
    <property type="entry name" value="TPR_rpt"/>
</dbReference>
<keyword evidence="3" id="KW-1185">Reference proteome</keyword>
<reference evidence="2 3" key="1">
    <citation type="submission" date="2019-06" db="EMBL/GenBank/DDBJ databases">
        <title>A complete genome sequence for Luteibacter pinisoli MAH-14.</title>
        <authorList>
            <person name="Baltrus D.A."/>
        </authorList>
    </citation>
    <scope>NUCLEOTIDE SEQUENCE [LARGE SCALE GENOMIC DNA]</scope>
    <source>
        <strain evidence="2 3">MAH-14</strain>
    </source>
</reference>
<evidence type="ECO:0000313" key="2">
    <source>
        <dbReference type="EMBL" id="QDE39487.1"/>
    </source>
</evidence>
<gene>
    <name evidence="2" type="ORF">FIV34_09870</name>
</gene>
<dbReference type="EMBL" id="CP041046">
    <property type="protein sequence ID" value="QDE39487.1"/>
    <property type="molecule type" value="Genomic_DNA"/>
</dbReference>
<name>A0A4Y5Z316_9GAMM</name>
<dbReference type="PROSITE" id="PS50005">
    <property type="entry name" value="TPR"/>
    <property type="match status" value="1"/>
</dbReference>
<dbReference type="RefSeq" id="WP_139982159.1">
    <property type="nucleotide sequence ID" value="NZ_CP041046.1"/>
</dbReference>
<sequence length="262" mass="28862">MHPWRPAIIAGVIAVLGTGATPAAPAKDKARQNYAIVVHADSAQSLADEKEVHDAVMAMRDGKVQEAIDGPLTDVVNRYEKAYGKSKDAVFSARNPGQGMMYMTFEATKYIAGAGNGSGKAIDVGPAWAKAYWARGYGYSELKRFPEAEAELAKAIALSPRDAQFVGELAYVYQMEHRFADSLALFQKVPEFIETMEDWDEATKTEFRCKAFRGQGYDLVELHRLDEAEKAYQSCIALIPGEPKSLGELEYIKGLRAKEAKQ</sequence>
<dbReference type="SMART" id="SM00028">
    <property type="entry name" value="TPR"/>
    <property type="match status" value="3"/>
</dbReference>
<dbReference type="SUPFAM" id="SSF48452">
    <property type="entry name" value="TPR-like"/>
    <property type="match status" value="1"/>
</dbReference>
<dbReference type="OrthoDB" id="8929480at2"/>
<dbReference type="InterPro" id="IPR011990">
    <property type="entry name" value="TPR-like_helical_dom_sf"/>
</dbReference>
<proteinExistence type="predicted"/>
<protein>
    <recommendedName>
        <fullName evidence="4">Tetratricopeptide repeat protein</fullName>
    </recommendedName>
</protein>
<evidence type="ECO:0000256" key="1">
    <source>
        <dbReference type="PROSITE-ProRule" id="PRU00339"/>
    </source>
</evidence>